<dbReference type="EMBL" id="BAAAUD010000107">
    <property type="protein sequence ID" value="GAA2972259.1"/>
    <property type="molecule type" value="Genomic_DNA"/>
</dbReference>
<dbReference type="Proteomes" id="UP001500403">
    <property type="component" value="Unassembled WGS sequence"/>
</dbReference>
<feature type="compositionally biased region" description="Polar residues" evidence="1">
    <location>
        <begin position="55"/>
        <end position="66"/>
    </location>
</feature>
<name>A0ABP6K4Q9_9ACTN</name>
<organism evidence="2 3">
    <name type="scientific">Streptomyces enissocaesilis</name>
    <dbReference type="NCBI Taxonomy" id="332589"/>
    <lineage>
        <taxon>Bacteria</taxon>
        <taxon>Bacillati</taxon>
        <taxon>Actinomycetota</taxon>
        <taxon>Actinomycetes</taxon>
        <taxon>Kitasatosporales</taxon>
        <taxon>Streptomycetaceae</taxon>
        <taxon>Streptomyces</taxon>
        <taxon>Streptomyces rochei group</taxon>
    </lineage>
</organism>
<dbReference type="RefSeq" id="WP_344500516.1">
    <property type="nucleotide sequence ID" value="NZ_BAAAUD010000107.1"/>
</dbReference>
<gene>
    <name evidence="2" type="ORF">GCM10010446_66060</name>
</gene>
<reference evidence="3" key="1">
    <citation type="journal article" date="2019" name="Int. J. Syst. Evol. Microbiol.">
        <title>The Global Catalogue of Microorganisms (GCM) 10K type strain sequencing project: providing services to taxonomists for standard genome sequencing and annotation.</title>
        <authorList>
            <consortium name="The Broad Institute Genomics Platform"/>
            <consortium name="The Broad Institute Genome Sequencing Center for Infectious Disease"/>
            <person name="Wu L."/>
            <person name="Ma J."/>
        </authorList>
    </citation>
    <scope>NUCLEOTIDE SEQUENCE [LARGE SCALE GENOMIC DNA]</scope>
    <source>
        <strain evidence="3">JCM 9088</strain>
    </source>
</reference>
<feature type="region of interest" description="Disordered" evidence="1">
    <location>
        <begin position="47"/>
        <end position="108"/>
    </location>
</feature>
<sequence length="108" mass="11270">MNVDDVVAERIAAARARIEAAKRRRTALAAARQRGLALRHAAKLRNLSVGRSDGTPVTTDDGSGSLTADEGSIHSADGTPDGVGQADPTTPLHSVETPETLITPPKEH</sequence>
<proteinExistence type="predicted"/>
<evidence type="ECO:0000313" key="2">
    <source>
        <dbReference type="EMBL" id="GAA2972259.1"/>
    </source>
</evidence>
<protein>
    <submittedName>
        <fullName evidence="2">Uncharacterized protein</fullName>
    </submittedName>
</protein>
<keyword evidence="3" id="KW-1185">Reference proteome</keyword>
<evidence type="ECO:0000313" key="3">
    <source>
        <dbReference type="Proteomes" id="UP001500403"/>
    </source>
</evidence>
<evidence type="ECO:0000256" key="1">
    <source>
        <dbReference type="SAM" id="MobiDB-lite"/>
    </source>
</evidence>
<comment type="caution">
    <text evidence="2">The sequence shown here is derived from an EMBL/GenBank/DDBJ whole genome shotgun (WGS) entry which is preliminary data.</text>
</comment>
<accession>A0ABP6K4Q9</accession>